<evidence type="ECO:0000313" key="5">
    <source>
        <dbReference type="EMBL" id="KAG5651457.1"/>
    </source>
</evidence>
<dbReference type="PROSITE" id="PS50850">
    <property type="entry name" value="MFS"/>
    <property type="match status" value="1"/>
</dbReference>
<dbReference type="SUPFAM" id="SSF103473">
    <property type="entry name" value="MFS general substrate transporter"/>
    <property type="match status" value="1"/>
</dbReference>
<comment type="similarity">
    <text evidence="2">Belongs to the major facilitator superfamily. Monocarboxylate porter (TC 2.A.1.13) family.</text>
</comment>
<evidence type="ECO:0000313" key="6">
    <source>
        <dbReference type="Proteomes" id="UP000717328"/>
    </source>
</evidence>
<feature type="transmembrane region" description="Helical" evidence="3">
    <location>
        <begin position="354"/>
        <end position="376"/>
    </location>
</feature>
<dbReference type="InterPro" id="IPR036259">
    <property type="entry name" value="MFS_trans_sf"/>
</dbReference>
<feature type="transmembrane region" description="Helical" evidence="3">
    <location>
        <begin position="220"/>
        <end position="245"/>
    </location>
</feature>
<feature type="transmembrane region" description="Helical" evidence="3">
    <location>
        <begin position="61"/>
        <end position="82"/>
    </location>
</feature>
<protein>
    <recommendedName>
        <fullName evidence="4">Major facilitator superfamily (MFS) profile domain-containing protein</fullName>
    </recommendedName>
</protein>
<dbReference type="InterPro" id="IPR050327">
    <property type="entry name" value="Proton-linked_MCT"/>
</dbReference>
<dbReference type="GO" id="GO:0022857">
    <property type="term" value="F:transmembrane transporter activity"/>
    <property type="evidence" value="ECO:0007669"/>
    <property type="project" value="InterPro"/>
</dbReference>
<dbReference type="InterPro" id="IPR011701">
    <property type="entry name" value="MFS"/>
</dbReference>
<dbReference type="AlphaFoldDB" id="A0A9P7GQU7"/>
<name>A0A9P7GQU7_9AGAR</name>
<feature type="transmembrane region" description="Helical" evidence="3">
    <location>
        <begin position="388"/>
        <end position="405"/>
    </location>
</feature>
<comment type="caution">
    <text evidence="5">The sequence shown here is derived from an EMBL/GenBank/DDBJ whole genome shotgun (WGS) entry which is preliminary data.</text>
</comment>
<sequence length="454" mass="47972">MSDTEKGSPSTTISPLPIDAESMKYAEALSGAIEATVPSASTTTLGTSATPHEYPEGGLRAYLAVFGAFMALFCTFGQLNSFGTYQAWYHQNQLRHLTPSTISWIGSLQLWVFFFSGGLIGQLFDKYGPTWLLIAGSMIFTSSIVGTSLASHYYQYILAQGVLFGLGVGLLFYPSLASVSTYFSKYRATMLGIASAGSSIGGVVYPIMLQRLFKIVGFGWGVRISGLVSAVCCITAALTVTPLALPKKGTAAEPCATGITAFTDRPYILLGIGSALVALGLFIPLFYIVECAHQLSLAQNQTIYVLAILNAGGVIGRIIPAVLADSLGRFNLIVPAALLAGISCLTLWLNAHSMAVLCTFAAVYGFASGAFIALLTPCVAQISEVTQFGVRIGVLYSVISFPSLVGGPAAGAFLVYDHGLYNDMIIFSGCTLCAGAFFILLARLSINLGLFERL</sequence>
<reference evidence="5" key="2">
    <citation type="submission" date="2021-10" db="EMBL/GenBank/DDBJ databases">
        <title>Phylogenomics reveals ancestral predisposition of the termite-cultivated fungus Termitomyces towards a domesticated lifestyle.</title>
        <authorList>
            <person name="Auxier B."/>
            <person name="Grum-Grzhimaylo A."/>
            <person name="Cardenas M.E."/>
            <person name="Lodge J.D."/>
            <person name="Laessoe T."/>
            <person name="Pedersen O."/>
            <person name="Smith M.E."/>
            <person name="Kuyper T.W."/>
            <person name="Franco-Molano E.A."/>
            <person name="Baroni T.J."/>
            <person name="Aanen D.K."/>
        </authorList>
    </citation>
    <scope>NUCLEOTIDE SEQUENCE</scope>
    <source>
        <strain evidence="5">D49</strain>
    </source>
</reference>
<accession>A0A9P7GQU7</accession>
<dbReference type="InterPro" id="IPR020846">
    <property type="entry name" value="MFS_dom"/>
</dbReference>
<keyword evidence="6" id="KW-1185">Reference proteome</keyword>
<dbReference type="PANTHER" id="PTHR11360">
    <property type="entry name" value="MONOCARBOXYLATE TRANSPORTER"/>
    <property type="match status" value="1"/>
</dbReference>
<keyword evidence="3" id="KW-0472">Membrane</keyword>
<feature type="transmembrane region" description="Helical" evidence="3">
    <location>
        <begin position="131"/>
        <end position="150"/>
    </location>
</feature>
<reference evidence="5" key="1">
    <citation type="submission" date="2021-02" db="EMBL/GenBank/DDBJ databases">
        <authorList>
            <person name="Nieuwenhuis M."/>
            <person name="Van De Peppel L.J.J."/>
        </authorList>
    </citation>
    <scope>NUCLEOTIDE SEQUENCE</scope>
    <source>
        <strain evidence="5">D49</strain>
    </source>
</reference>
<comment type="subcellular location">
    <subcellularLocation>
        <location evidence="1">Membrane</location>
        <topology evidence="1">Multi-pass membrane protein</topology>
    </subcellularLocation>
</comment>
<dbReference type="Gene3D" id="1.20.1250.20">
    <property type="entry name" value="MFS general substrate transporter like domains"/>
    <property type="match status" value="2"/>
</dbReference>
<dbReference type="GO" id="GO:0016020">
    <property type="term" value="C:membrane"/>
    <property type="evidence" value="ECO:0007669"/>
    <property type="project" value="UniProtKB-SubCell"/>
</dbReference>
<feature type="transmembrane region" description="Helical" evidence="3">
    <location>
        <begin position="156"/>
        <end position="176"/>
    </location>
</feature>
<evidence type="ECO:0000256" key="2">
    <source>
        <dbReference type="ARBA" id="ARBA00006727"/>
    </source>
</evidence>
<organism evidence="5 6">
    <name type="scientific">Sphagnurus paluster</name>
    <dbReference type="NCBI Taxonomy" id="117069"/>
    <lineage>
        <taxon>Eukaryota</taxon>
        <taxon>Fungi</taxon>
        <taxon>Dikarya</taxon>
        <taxon>Basidiomycota</taxon>
        <taxon>Agaricomycotina</taxon>
        <taxon>Agaricomycetes</taxon>
        <taxon>Agaricomycetidae</taxon>
        <taxon>Agaricales</taxon>
        <taxon>Tricholomatineae</taxon>
        <taxon>Lyophyllaceae</taxon>
        <taxon>Sphagnurus</taxon>
    </lineage>
</organism>
<keyword evidence="3" id="KW-1133">Transmembrane helix</keyword>
<feature type="transmembrane region" description="Helical" evidence="3">
    <location>
        <begin position="266"/>
        <end position="289"/>
    </location>
</feature>
<gene>
    <name evidence="5" type="ORF">H0H81_008593</name>
</gene>
<feature type="transmembrane region" description="Helical" evidence="3">
    <location>
        <begin position="330"/>
        <end position="348"/>
    </location>
</feature>
<feature type="transmembrane region" description="Helical" evidence="3">
    <location>
        <begin position="188"/>
        <end position="208"/>
    </location>
</feature>
<evidence type="ECO:0000256" key="1">
    <source>
        <dbReference type="ARBA" id="ARBA00004141"/>
    </source>
</evidence>
<evidence type="ECO:0000259" key="4">
    <source>
        <dbReference type="PROSITE" id="PS50850"/>
    </source>
</evidence>
<dbReference type="EMBL" id="JABCKI010000240">
    <property type="protein sequence ID" value="KAG5651457.1"/>
    <property type="molecule type" value="Genomic_DNA"/>
</dbReference>
<dbReference type="Pfam" id="PF07690">
    <property type="entry name" value="MFS_1"/>
    <property type="match status" value="1"/>
</dbReference>
<dbReference type="OrthoDB" id="6509908at2759"/>
<feature type="transmembrane region" description="Helical" evidence="3">
    <location>
        <begin position="425"/>
        <end position="446"/>
    </location>
</feature>
<proteinExistence type="inferred from homology"/>
<feature type="transmembrane region" description="Helical" evidence="3">
    <location>
        <begin position="102"/>
        <end position="124"/>
    </location>
</feature>
<dbReference type="Proteomes" id="UP000717328">
    <property type="component" value="Unassembled WGS sequence"/>
</dbReference>
<feature type="transmembrane region" description="Helical" evidence="3">
    <location>
        <begin position="301"/>
        <end position="323"/>
    </location>
</feature>
<keyword evidence="3" id="KW-0812">Transmembrane</keyword>
<evidence type="ECO:0000256" key="3">
    <source>
        <dbReference type="SAM" id="Phobius"/>
    </source>
</evidence>
<feature type="domain" description="Major facilitator superfamily (MFS) profile" evidence="4">
    <location>
        <begin position="60"/>
        <end position="454"/>
    </location>
</feature>
<dbReference type="CDD" id="cd17352">
    <property type="entry name" value="MFS_MCT_SLC16"/>
    <property type="match status" value="1"/>
</dbReference>
<dbReference type="PANTHER" id="PTHR11360:SF177">
    <property type="entry name" value="RIBOFLAVIN TRANSPORTER MCH5"/>
    <property type="match status" value="1"/>
</dbReference>